<proteinExistence type="predicted"/>
<keyword evidence="2" id="KW-1185">Reference proteome</keyword>
<sequence length="99" mass="11122">MFLTNLIQIAYSNKINELCSQGRYKDATKCFHESAQKDIAVPKSTCIILMDGLFRRVKDSSRNYVLESVGLEKACQSTGIFLDQFTGAALRMADRFCSV</sequence>
<dbReference type="AlphaFoldDB" id="A0AAD6MKP5"/>
<reference evidence="1" key="1">
    <citation type="journal article" date="2023" name="Mol. Ecol. Resour.">
        <title>Chromosome-level genome assembly of a triploid poplar Populus alba 'Berolinensis'.</title>
        <authorList>
            <person name="Chen S."/>
            <person name="Yu Y."/>
            <person name="Wang X."/>
            <person name="Wang S."/>
            <person name="Zhang T."/>
            <person name="Zhou Y."/>
            <person name="He R."/>
            <person name="Meng N."/>
            <person name="Wang Y."/>
            <person name="Liu W."/>
            <person name="Liu Z."/>
            <person name="Liu J."/>
            <person name="Guo Q."/>
            <person name="Huang H."/>
            <person name="Sederoff R.R."/>
            <person name="Wang G."/>
            <person name="Qu G."/>
            <person name="Chen S."/>
        </authorList>
    </citation>
    <scope>NUCLEOTIDE SEQUENCE</scope>
    <source>
        <strain evidence="1">SC-2020</strain>
    </source>
</reference>
<accession>A0AAD6MKP5</accession>
<evidence type="ECO:0000313" key="2">
    <source>
        <dbReference type="Proteomes" id="UP001164929"/>
    </source>
</evidence>
<comment type="caution">
    <text evidence="1">The sequence shown here is derived from an EMBL/GenBank/DDBJ whole genome shotgun (WGS) entry which is preliminary data.</text>
</comment>
<dbReference type="Proteomes" id="UP001164929">
    <property type="component" value="Chromosome 8"/>
</dbReference>
<dbReference type="EMBL" id="JAQIZT010000008">
    <property type="protein sequence ID" value="KAJ6986939.1"/>
    <property type="molecule type" value="Genomic_DNA"/>
</dbReference>
<protein>
    <submittedName>
        <fullName evidence="1">Uncharacterized protein</fullName>
    </submittedName>
</protein>
<organism evidence="1 2">
    <name type="scientific">Populus alba x Populus x berolinensis</name>
    <dbReference type="NCBI Taxonomy" id="444605"/>
    <lineage>
        <taxon>Eukaryota</taxon>
        <taxon>Viridiplantae</taxon>
        <taxon>Streptophyta</taxon>
        <taxon>Embryophyta</taxon>
        <taxon>Tracheophyta</taxon>
        <taxon>Spermatophyta</taxon>
        <taxon>Magnoliopsida</taxon>
        <taxon>eudicotyledons</taxon>
        <taxon>Gunneridae</taxon>
        <taxon>Pentapetalae</taxon>
        <taxon>rosids</taxon>
        <taxon>fabids</taxon>
        <taxon>Malpighiales</taxon>
        <taxon>Salicaceae</taxon>
        <taxon>Saliceae</taxon>
        <taxon>Populus</taxon>
    </lineage>
</organism>
<gene>
    <name evidence="1" type="ORF">NC653_020238</name>
</gene>
<evidence type="ECO:0000313" key="1">
    <source>
        <dbReference type="EMBL" id="KAJ6986939.1"/>
    </source>
</evidence>
<name>A0AAD6MKP5_9ROSI</name>